<evidence type="ECO:0000256" key="4">
    <source>
        <dbReference type="ARBA" id="ARBA00022475"/>
    </source>
</evidence>
<gene>
    <name evidence="9" type="ORF">DW099_17960</name>
</gene>
<evidence type="ECO:0000256" key="7">
    <source>
        <dbReference type="ARBA" id="ARBA00023136"/>
    </source>
</evidence>
<dbReference type="GO" id="GO:0005283">
    <property type="term" value="F:amino acid:sodium symporter activity"/>
    <property type="evidence" value="ECO:0007669"/>
    <property type="project" value="InterPro"/>
</dbReference>
<keyword evidence="3 8" id="KW-0813">Transport</keyword>
<evidence type="ECO:0000256" key="1">
    <source>
        <dbReference type="ARBA" id="ARBA00004651"/>
    </source>
</evidence>
<dbReference type="PANTHER" id="PTHR30330">
    <property type="entry name" value="AGSS FAMILY TRANSPORTER, SODIUM-ALANINE"/>
    <property type="match status" value="1"/>
</dbReference>
<dbReference type="Gene3D" id="1.20.1740.10">
    <property type="entry name" value="Amino acid/polyamine transporter I"/>
    <property type="match status" value="1"/>
</dbReference>
<dbReference type="PANTHER" id="PTHR30330:SF1">
    <property type="entry name" value="AMINO-ACID CARRIER PROTEIN ALST"/>
    <property type="match status" value="1"/>
</dbReference>
<evidence type="ECO:0000256" key="6">
    <source>
        <dbReference type="ARBA" id="ARBA00022989"/>
    </source>
</evidence>
<name>A0A415DV79_9FIRM</name>
<feature type="transmembrane region" description="Helical" evidence="8">
    <location>
        <begin position="428"/>
        <end position="449"/>
    </location>
</feature>
<evidence type="ECO:0000256" key="3">
    <source>
        <dbReference type="ARBA" id="ARBA00022448"/>
    </source>
</evidence>
<sequence length="518" mass="56360">MEHVLSIVNDFFGNFLAISNYLWAFPTQYGWWNNIPILGQFTLPVIMLFSAGIIFTLRSKFVQIRYFKKGIKILTKKKTAEIGVSPFASFMLSAAMRIGAGNIVGVTGAIAVGGPGALFWMWFSAFLGMATSFIEATLSQIFKEQKNDEYVGGLTHYAEKIYQNRHWVGVAIGVAFILYRMLSMPVHTFHLFTSAGTIVTTLTGHPAERTSVLYYSLAVLIVITLAIVVFGGIKRVTKLTDKMVPVMAIGYSALVIFIVVVNIDKLPVFFVSVFKGAFRPDAIFGGMFGVALIQGIKRGLLSNEAGMGTTTMAAASADNDHPCEQGFIQSIAVFLDTFIICTMTGFMVTMGAIWSHPAYDWESISNSIIDVFTQSVAVLMPGTAFDNAAVVIVCLAYGFFGFTTLLGGIIFCEISASKISGSAKMTKVIRIMSVFVMVPAGCLSVLSGLELGNMWSISDLINVTFIFINVPTILIGGKIALKALKDYVDTEGEPFVSERIGIETSIWTKDFAKSKKGA</sequence>
<evidence type="ECO:0000256" key="2">
    <source>
        <dbReference type="ARBA" id="ARBA00009261"/>
    </source>
</evidence>
<feature type="transmembrane region" description="Helical" evidence="8">
    <location>
        <begin position="331"/>
        <end position="354"/>
    </location>
</feature>
<feature type="transmembrane region" description="Helical" evidence="8">
    <location>
        <begin position="212"/>
        <end position="231"/>
    </location>
</feature>
<keyword evidence="10" id="KW-1185">Reference proteome</keyword>
<accession>A0A415DV79</accession>
<dbReference type="OrthoDB" id="9804874at2"/>
<comment type="subcellular location">
    <subcellularLocation>
        <location evidence="1 8">Cell membrane</location>
        <topology evidence="1 8">Multi-pass membrane protein</topology>
    </subcellularLocation>
</comment>
<organism evidence="9 10">
    <name type="scientific">Emergencia timonensis</name>
    <dbReference type="NCBI Taxonomy" id="1776384"/>
    <lineage>
        <taxon>Bacteria</taxon>
        <taxon>Bacillati</taxon>
        <taxon>Bacillota</taxon>
        <taxon>Clostridia</taxon>
        <taxon>Peptostreptococcales</taxon>
        <taxon>Anaerovoracaceae</taxon>
        <taxon>Emergencia</taxon>
    </lineage>
</organism>
<dbReference type="PRINTS" id="PR00175">
    <property type="entry name" value="NAALASMPORT"/>
</dbReference>
<feature type="transmembrane region" description="Helical" evidence="8">
    <location>
        <begin position="37"/>
        <end position="58"/>
    </location>
</feature>
<keyword evidence="8" id="KW-0769">Symport</keyword>
<feature type="transmembrane region" description="Helical" evidence="8">
    <location>
        <begin position="79"/>
        <end position="99"/>
    </location>
</feature>
<feature type="transmembrane region" description="Helical" evidence="8">
    <location>
        <begin position="243"/>
        <end position="263"/>
    </location>
</feature>
<keyword evidence="5 8" id="KW-0812">Transmembrane</keyword>
<evidence type="ECO:0000313" key="9">
    <source>
        <dbReference type="EMBL" id="RHJ84084.1"/>
    </source>
</evidence>
<keyword evidence="6 8" id="KW-1133">Transmembrane helix</keyword>
<keyword evidence="4 8" id="KW-1003">Cell membrane</keyword>
<feature type="transmembrane region" description="Helical" evidence="8">
    <location>
        <begin position="119"/>
        <end position="138"/>
    </location>
</feature>
<dbReference type="Proteomes" id="UP000284841">
    <property type="component" value="Unassembled WGS sequence"/>
</dbReference>
<dbReference type="GO" id="GO:0005886">
    <property type="term" value="C:plasma membrane"/>
    <property type="evidence" value="ECO:0007669"/>
    <property type="project" value="UniProtKB-SubCell"/>
</dbReference>
<dbReference type="EMBL" id="QRMS01000007">
    <property type="protein sequence ID" value="RHJ84084.1"/>
    <property type="molecule type" value="Genomic_DNA"/>
</dbReference>
<feature type="transmembrane region" description="Helical" evidence="8">
    <location>
        <begin position="167"/>
        <end position="192"/>
    </location>
</feature>
<proteinExistence type="inferred from homology"/>
<comment type="caution">
    <text evidence="9">The sequence shown here is derived from an EMBL/GenBank/DDBJ whole genome shotgun (WGS) entry which is preliminary data.</text>
</comment>
<keyword evidence="7 8" id="KW-0472">Membrane</keyword>
<feature type="transmembrane region" description="Helical" evidence="8">
    <location>
        <begin position="7"/>
        <end position="25"/>
    </location>
</feature>
<dbReference type="STRING" id="1776384.GCA_900086585_00462"/>
<feature type="transmembrane region" description="Helical" evidence="8">
    <location>
        <begin position="455"/>
        <end position="475"/>
    </location>
</feature>
<reference evidence="9 10" key="1">
    <citation type="submission" date="2018-08" db="EMBL/GenBank/DDBJ databases">
        <title>A genome reference for cultivated species of the human gut microbiota.</title>
        <authorList>
            <person name="Zou Y."/>
            <person name="Xue W."/>
            <person name="Luo G."/>
        </authorList>
    </citation>
    <scope>NUCLEOTIDE SEQUENCE [LARGE SCALE GENOMIC DNA]</scope>
    <source>
        <strain evidence="9 10">AM07-24</strain>
    </source>
</reference>
<dbReference type="NCBIfam" id="TIGR00835">
    <property type="entry name" value="agcS"/>
    <property type="match status" value="1"/>
</dbReference>
<dbReference type="AlphaFoldDB" id="A0A415DV79"/>
<dbReference type="Pfam" id="PF01235">
    <property type="entry name" value="Na_Ala_symp"/>
    <property type="match status" value="1"/>
</dbReference>
<dbReference type="InterPro" id="IPR001463">
    <property type="entry name" value="Na/Ala_symport"/>
</dbReference>
<evidence type="ECO:0000256" key="8">
    <source>
        <dbReference type="RuleBase" id="RU363064"/>
    </source>
</evidence>
<comment type="similarity">
    <text evidence="2 8">Belongs to the alanine or glycine:cation symporter (AGCS) (TC 2.A.25) family.</text>
</comment>
<protein>
    <submittedName>
        <fullName evidence="9">Amino acid carrier protein</fullName>
    </submittedName>
</protein>
<evidence type="ECO:0000256" key="5">
    <source>
        <dbReference type="ARBA" id="ARBA00022692"/>
    </source>
</evidence>
<feature type="transmembrane region" description="Helical" evidence="8">
    <location>
        <begin position="388"/>
        <end position="416"/>
    </location>
</feature>
<dbReference type="RefSeq" id="WP_118336588.1">
    <property type="nucleotide sequence ID" value="NZ_AP025567.1"/>
</dbReference>
<evidence type="ECO:0000313" key="10">
    <source>
        <dbReference type="Proteomes" id="UP000284841"/>
    </source>
</evidence>